<evidence type="ECO:0000313" key="5">
    <source>
        <dbReference type="EMBL" id="RLM73173.1"/>
    </source>
</evidence>
<dbReference type="Gene3D" id="1.25.40.10">
    <property type="entry name" value="Tetratricopeptide repeat domain"/>
    <property type="match status" value="4"/>
</dbReference>
<dbReference type="FunFam" id="1.25.40.10:FF:001215">
    <property type="entry name" value="Pentatricopeptide repeat-containing protein"/>
    <property type="match status" value="1"/>
</dbReference>
<name>A0A3L6Q672_PANMI</name>
<evidence type="ECO:0000313" key="6">
    <source>
        <dbReference type="Proteomes" id="UP000275267"/>
    </source>
</evidence>
<dbReference type="GO" id="GO:0009451">
    <property type="term" value="P:RNA modification"/>
    <property type="evidence" value="ECO:0007669"/>
    <property type="project" value="InterPro"/>
</dbReference>
<evidence type="ECO:0000256" key="1">
    <source>
        <dbReference type="ARBA" id="ARBA00022737"/>
    </source>
</evidence>
<dbReference type="PROSITE" id="PS51375">
    <property type="entry name" value="PPR"/>
    <property type="match status" value="5"/>
</dbReference>
<dbReference type="InterPro" id="IPR011990">
    <property type="entry name" value="TPR-like_helical_dom_sf"/>
</dbReference>
<proteinExistence type="predicted"/>
<evidence type="ECO:0000256" key="4">
    <source>
        <dbReference type="SAM" id="MobiDB-lite"/>
    </source>
</evidence>
<sequence>MLRRAAPPSLAFSRRRPPPTQARELQPWPPSRATSAAPDRGADARATEQNQATLLAHTAAAAARRLFDGTPREAAVSWNAVVAGHARRGSVLDALEAVARMHRAGLPLTDATFASVLGACARGRQLRAGAQAHGQVIKSGCEDFPIVGASLLDFYSSCSDLCATRALFESLHQKNELLWSPMVVAFVRFGLLSEALDFLERMPAPRDVFAWTAVISGFAKGTAKCCSKALELFVRFQADDGVMPNEYTYDSALRACVKLEALDFGRSVHGCLIRSGFQSEQLITSALVDLYCSSDALDDALLVYNDLQMPSLITSNTLIAGLISMGRTEDAKMVFSQMPEHDSGSYNLIIKAYAIDGRLEDCRRLFEKMPRRNMVSMNSMMSVLLQNGRLEEGLKLFEQIKDERDTITWNSMISGYIQNDHPSEALKLFVVMRRLSIGWSPSTFSALLHACATIGMLEQGKMVHAHLCKTSFDSNGHVGTALTDMYFKCGCVSDAQSAFGYITSPNVASWTSHINGLAQNGHWLEALVQFGRMLRHHVNPNEITFLGLLIASARAGLVNKGMKIFHSMENYGLVPTVEHYTCAVDLLGRTGCAREAEKFICEMPVPADGVVWGALLTACWYSMDLEMGEKVAQRLFCMGTKHRSAYVTMSNIYAKLENWEDVVKVRTRLRSLNAKKEPGCSWIEIKDIVHVFVVDDQNHPERDKICLMLEDLVSHISLHSEPDDMVIQSLNYY</sequence>
<feature type="repeat" description="PPR" evidence="3">
    <location>
        <begin position="541"/>
        <end position="575"/>
    </location>
</feature>
<dbReference type="OrthoDB" id="1248375at2759"/>
<dbReference type="AlphaFoldDB" id="A0A3L6Q672"/>
<evidence type="ECO:0000256" key="2">
    <source>
        <dbReference type="ARBA" id="ARBA00022946"/>
    </source>
</evidence>
<gene>
    <name evidence="5" type="ORF">C2845_PM15G05120</name>
</gene>
<dbReference type="FunFam" id="1.25.40.10:FF:000090">
    <property type="entry name" value="Pentatricopeptide repeat-containing protein, chloroplastic"/>
    <property type="match status" value="1"/>
</dbReference>
<dbReference type="InterPro" id="IPR046848">
    <property type="entry name" value="E_motif"/>
</dbReference>
<keyword evidence="6" id="KW-1185">Reference proteome</keyword>
<dbReference type="GO" id="GO:0003723">
    <property type="term" value="F:RNA binding"/>
    <property type="evidence" value="ECO:0007669"/>
    <property type="project" value="InterPro"/>
</dbReference>
<feature type="region of interest" description="Disordered" evidence="4">
    <location>
        <begin position="1"/>
        <end position="48"/>
    </location>
</feature>
<dbReference type="InterPro" id="IPR046960">
    <property type="entry name" value="PPR_At4g14850-like_plant"/>
</dbReference>
<dbReference type="Pfam" id="PF13041">
    <property type="entry name" value="PPR_2"/>
    <property type="match status" value="1"/>
</dbReference>
<evidence type="ECO:0000256" key="3">
    <source>
        <dbReference type="PROSITE-ProRule" id="PRU00708"/>
    </source>
</evidence>
<dbReference type="InterPro" id="IPR002885">
    <property type="entry name" value="PPR_rpt"/>
</dbReference>
<feature type="repeat" description="PPR" evidence="3">
    <location>
        <begin position="506"/>
        <end position="540"/>
    </location>
</feature>
<dbReference type="NCBIfam" id="TIGR00756">
    <property type="entry name" value="PPR"/>
    <property type="match status" value="5"/>
</dbReference>
<dbReference type="PANTHER" id="PTHR47926:SF347">
    <property type="entry name" value="PENTATRICOPEPTIDE REPEAT-CONTAINING PROTEIN"/>
    <property type="match status" value="1"/>
</dbReference>
<feature type="repeat" description="PPR" evidence="3">
    <location>
        <begin position="405"/>
        <end position="439"/>
    </location>
</feature>
<protein>
    <submittedName>
        <fullName evidence="5">Pentatricopeptide repeat-containing protein</fullName>
    </submittedName>
</protein>
<dbReference type="Proteomes" id="UP000275267">
    <property type="component" value="Unassembled WGS sequence"/>
</dbReference>
<dbReference type="Pfam" id="PF20431">
    <property type="entry name" value="E_motif"/>
    <property type="match status" value="1"/>
</dbReference>
<dbReference type="Pfam" id="PF01535">
    <property type="entry name" value="PPR"/>
    <property type="match status" value="8"/>
</dbReference>
<dbReference type="EMBL" id="PQIB02000013">
    <property type="protein sequence ID" value="RLM73173.1"/>
    <property type="molecule type" value="Genomic_DNA"/>
</dbReference>
<dbReference type="STRING" id="4540.A0A3L6Q672"/>
<comment type="caution">
    <text evidence="5">The sequence shown here is derived from an EMBL/GenBank/DDBJ whole genome shotgun (WGS) entry which is preliminary data.</text>
</comment>
<keyword evidence="2" id="KW-0809">Transit peptide</keyword>
<keyword evidence="1" id="KW-0677">Repeat</keyword>
<feature type="repeat" description="PPR" evidence="3">
    <location>
        <begin position="342"/>
        <end position="376"/>
    </location>
</feature>
<dbReference type="PANTHER" id="PTHR47926">
    <property type="entry name" value="PENTATRICOPEPTIDE REPEAT-CONTAINING PROTEIN"/>
    <property type="match status" value="1"/>
</dbReference>
<accession>A0A3L6Q672</accession>
<organism evidence="5 6">
    <name type="scientific">Panicum miliaceum</name>
    <name type="common">Proso millet</name>
    <name type="synonym">Broomcorn millet</name>
    <dbReference type="NCBI Taxonomy" id="4540"/>
    <lineage>
        <taxon>Eukaryota</taxon>
        <taxon>Viridiplantae</taxon>
        <taxon>Streptophyta</taxon>
        <taxon>Embryophyta</taxon>
        <taxon>Tracheophyta</taxon>
        <taxon>Spermatophyta</taxon>
        <taxon>Magnoliopsida</taxon>
        <taxon>Liliopsida</taxon>
        <taxon>Poales</taxon>
        <taxon>Poaceae</taxon>
        <taxon>PACMAD clade</taxon>
        <taxon>Panicoideae</taxon>
        <taxon>Panicodae</taxon>
        <taxon>Paniceae</taxon>
        <taxon>Panicinae</taxon>
        <taxon>Panicum</taxon>
        <taxon>Panicum sect. Panicum</taxon>
    </lineage>
</organism>
<feature type="repeat" description="PPR" evidence="3">
    <location>
        <begin position="74"/>
        <end position="108"/>
    </location>
</feature>
<reference evidence="6" key="1">
    <citation type="journal article" date="2019" name="Nat. Commun.">
        <title>The genome of broomcorn millet.</title>
        <authorList>
            <person name="Zou C."/>
            <person name="Miki D."/>
            <person name="Li D."/>
            <person name="Tang Q."/>
            <person name="Xiao L."/>
            <person name="Rajput S."/>
            <person name="Deng P."/>
            <person name="Jia W."/>
            <person name="Huang R."/>
            <person name="Zhang M."/>
            <person name="Sun Y."/>
            <person name="Hu J."/>
            <person name="Fu X."/>
            <person name="Schnable P.S."/>
            <person name="Li F."/>
            <person name="Zhang H."/>
            <person name="Feng B."/>
            <person name="Zhu X."/>
            <person name="Liu R."/>
            <person name="Schnable J.C."/>
            <person name="Zhu J.-K."/>
            <person name="Zhang H."/>
        </authorList>
    </citation>
    <scope>NUCLEOTIDE SEQUENCE [LARGE SCALE GENOMIC DNA]</scope>
</reference>